<dbReference type="InterPro" id="IPR036179">
    <property type="entry name" value="Ig-like_dom_sf"/>
</dbReference>
<feature type="transmembrane region" description="Helical" evidence="6">
    <location>
        <begin position="207"/>
        <end position="229"/>
    </location>
</feature>
<keyword evidence="4" id="KW-0325">Glycoprotein</keyword>
<organism evidence="8 9">
    <name type="scientific">Huso huso</name>
    <name type="common">Beluga</name>
    <name type="synonym">Acipenser huso</name>
    <dbReference type="NCBI Taxonomy" id="61971"/>
    <lineage>
        <taxon>Eukaryota</taxon>
        <taxon>Metazoa</taxon>
        <taxon>Chordata</taxon>
        <taxon>Craniata</taxon>
        <taxon>Vertebrata</taxon>
        <taxon>Euteleostomi</taxon>
        <taxon>Actinopterygii</taxon>
        <taxon>Chondrostei</taxon>
        <taxon>Acipenseriformes</taxon>
        <taxon>Acipenseridae</taxon>
        <taxon>Huso</taxon>
    </lineage>
</organism>
<dbReference type="EMBL" id="JAHFZB010000008">
    <property type="protein sequence ID" value="KAK6486986.1"/>
    <property type="molecule type" value="Genomic_DNA"/>
</dbReference>
<dbReference type="SUPFAM" id="SSF48726">
    <property type="entry name" value="Immunoglobulin"/>
    <property type="match status" value="1"/>
</dbReference>
<keyword evidence="6" id="KW-1133">Transmembrane helix</keyword>
<proteinExistence type="predicted"/>
<dbReference type="PANTHER" id="PTHR12080">
    <property type="entry name" value="SIGNALING LYMPHOCYTIC ACTIVATION MOLECULE"/>
    <property type="match status" value="1"/>
</dbReference>
<evidence type="ECO:0000256" key="2">
    <source>
        <dbReference type="ARBA" id="ARBA00022729"/>
    </source>
</evidence>
<evidence type="ECO:0000313" key="8">
    <source>
        <dbReference type="EMBL" id="KAK6486986.1"/>
    </source>
</evidence>
<reference evidence="8 9" key="1">
    <citation type="submission" date="2021-05" db="EMBL/GenBank/DDBJ databases">
        <authorList>
            <person name="Zahm M."/>
            <person name="Klopp C."/>
            <person name="Cabau C."/>
            <person name="Kuhl H."/>
            <person name="Suciu R."/>
            <person name="Ciorpac M."/>
            <person name="Holostenco D."/>
            <person name="Gessner J."/>
            <person name="Wuertz S."/>
            <person name="Hohne C."/>
            <person name="Stock M."/>
            <person name="Gislard M."/>
            <person name="Lluch J."/>
            <person name="Milhes M."/>
            <person name="Lampietro C."/>
            <person name="Lopez Roques C."/>
            <person name="Donnadieu C."/>
            <person name="Du K."/>
            <person name="Schartl M."/>
            <person name="Guiguen Y."/>
        </authorList>
    </citation>
    <scope>NUCLEOTIDE SEQUENCE [LARGE SCALE GENOMIC DNA]</scope>
    <source>
        <strain evidence="8">Hh-F2</strain>
        <tissue evidence="8">Blood</tissue>
    </source>
</reference>
<feature type="region of interest" description="Disordered" evidence="5">
    <location>
        <begin position="328"/>
        <end position="374"/>
    </location>
</feature>
<evidence type="ECO:0000256" key="1">
    <source>
        <dbReference type="ARBA" id="ARBA00004370"/>
    </source>
</evidence>
<feature type="chain" id="PRO_5045200633" evidence="7">
    <location>
        <begin position="22"/>
        <end position="412"/>
    </location>
</feature>
<gene>
    <name evidence="8" type="ORF">HHUSO_G10704</name>
</gene>
<keyword evidence="9" id="KW-1185">Reference proteome</keyword>
<feature type="compositionally biased region" description="Basic and acidic residues" evidence="5">
    <location>
        <begin position="357"/>
        <end position="374"/>
    </location>
</feature>
<evidence type="ECO:0000256" key="6">
    <source>
        <dbReference type="SAM" id="Phobius"/>
    </source>
</evidence>
<accession>A0ABR0ZQ92</accession>
<dbReference type="InterPro" id="IPR015631">
    <property type="entry name" value="CD2/SLAM_rcpt"/>
</dbReference>
<name>A0ABR0ZQ92_HUSHU</name>
<evidence type="ECO:0000256" key="3">
    <source>
        <dbReference type="ARBA" id="ARBA00023136"/>
    </source>
</evidence>
<dbReference type="Proteomes" id="UP001369086">
    <property type="component" value="Unassembled WGS sequence"/>
</dbReference>
<dbReference type="PANTHER" id="PTHR12080:SF134">
    <property type="entry name" value="CD48 ANTIGEN"/>
    <property type="match status" value="1"/>
</dbReference>
<evidence type="ECO:0000256" key="5">
    <source>
        <dbReference type="SAM" id="MobiDB-lite"/>
    </source>
</evidence>
<evidence type="ECO:0000256" key="7">
    <source>
        <dbReference type="SAM" id="SignalP"/>
    </source>
</evidence>
<keyword evidence="3 6" id="KW-0472">Membrane</keyword>
<keyword evidence="2 7" id="KW-0732">Signal</keyword>
<evidence type="ECO:0000313" key="9">
    <source>
        <dbReference type="Proteomes" id="UP001369086"/>
    </source>
</evidence>
<evidence type="ECO:0000256" key="4">
    <source>
        <dbReference type="ARBA" id="ARBA00023180"/>
    </source>
</evidence>
<dbReference type="Gene3D" id="2.60.40.10">
    <property type="entry name" value="Immunoglobulins"/>
    <property type="match status" value="2"/>
</dbReference>
<feature type="compositionally biased region" description="Basic and acidic residues" evidence="5">
    <location>
        <begin position="331"/>
        <end position="346"/>
    </location>
</feature>
<keyword evidence="6" id="KW-0812">Transmembrane</keyword>
<feature type="signal peptide" evidence="7">
    <location>
        <begin position="1"/>
        <end position="21"/>
    </location>
</feature>
<dbReference type="InterPro" id="IPR013783">
    <property type="entry name" value="Ig-like_fold"/>
</dbReference>
<comment type="caution">
    <text evidence="8">The sequence shown here is derived from an EMBL/GenBank/DDBJ whole genome shotgun (WGS) entry which is preliminary data.</text>
</comment>
<protein>
    <submittedName>
        <fullName evidence="8">Flocculation protein FLO11-like</fullName>
    </submittedName>
</protein>
<comment type="subcellular location">
    <subcellularLocation>
        <location evidence="1">Membrane</location>
    </subcellularLocation>
</comment>
<sequence>MHTRTLLHVSLCMLLAQHITGKLQNIDGLQNEDIVLCPVLGGELEEITWWLGNNKIAEYDLFKATTYYGDFKEQTELNITSGCLKIINITDRRDGLYTAELQIGGKLQYHEFKLKVYRPVSKPNVTCSVTDSNVTLICEGDESLGDHYRWEGHENQVLRVTNEGKYLTFSKEENHNIEYTCIFSNLKSEERSDPVKNCFVPGGHSHIWVPILVFLAVLPVLAGLIVWGYKYYSQSQGRKTANYQAVHYEEGNSEPTTKNNMQSTLPLHGPQQCDVHVDANVNSKGMFLFNSRNYENTMQNSVNGANAKIHSERVRVVATVCYSSTENGNTGKKEVVNGTQENREPDPGVNKQSNKGSAEKGRRDEEQQEREKTKKCSHISKYYSMLIFKISFFFLHLNRNGKNALKVNISCS</sequence>